<dbReference type="Pfam" id="PF00583">
    <property type="entry name" value="Acetyltransf_1"/>
    <property type="match status" value="1"/>
</dbReference>
<comment type="caution">
    <text evidence="2">The sequence shown here is derived from an EMBL/GenBank/DDBJ whole genome shotgun (WGS) entry which is preliminary data.</text>
</comment>
<evidence type="ECO:0000259" key="1">
    <source>
        <dbReference type="PROSITE" id="PS51186"/>
    </source>
</evidence>
<name>A0A0R2IWQ3_9LACO</name>
<keyword evidence="2" id="KW-0808">Transferase</keyword>
<dbReference type="AlphaFoldDB" id="A0A0R2IWQ3"/>
<accession>A0A0R2IWQ3</accession>
<sequence length="153" mass="17611">MLNSSKIIVLPATPADHDQLAQIYLNARLATFPWVKHPRLTDFSRDSKGEYLLKAELNHQIVGFLSFYREENFIHLLFVDPEHMHLGVGKHLIEAVRLLATEPVTLKCVRKNSNALTFYKALGFKIVDHSLWQTPPSYTLQDTKKEAYPLLKK</sequence>
<feature type="domain" description="N-acetyltransferase" evidence="1">
    <location>
        <begin position="7"/>
        <end position="153"/>
    </location>
</feature>
<dbReference type="EMBL" id="JQBR01000005">
    <property type="protein sequence ID" value="KRN66164.1"/>
    <property type="molecule type" value="Genomic_DNA"/>
</dbReference>
<protein>
    <submittedName>
        <fullName evidence="2">Acetyltransferase</fullName>
    </submittedName>
</protein>
<evidence type="ECO:0000313" key="2">
    <source>
        <dbReference type="EMBL" id="KRN66164.1"/>
    </source>
</evidence>
<dbReference type="Proteomes" id="UP000051568">
    <property type="component" value="Unassembled WGS sequence"/>
</dbReference>
<dbReference type="PROSITE" id="PS51186">
    <property type="entry name" value="GNAT"/>
    <property type="match status" value="1"/>
</dbReference>
<dbReference type="CDD" id="cd04301">
    <property type="entry name" value="NAT_SF"/>
    <property type="match status" value="1"/>
</dbReference>
<dbReference type="SUPFAM" id="SSF55729">
    <property type="entry name" value="Acyl-CoA N-acyltransferases (Nat)"/>
    <property type="match status" value="1"/>
</dbReference>
<proteinExistence type="predicted"/>
<dbReference type="InterPro" id="IPR016181">
    <property type="entry name" value="Acyl_CoA_acyltransferase"/>
</dbReference>
<organism evidence="2 3">
    <name type="scientific">Pediococcus cellicola</name>
    <dbReference type="NCBI Taxonomy" id="319652"/>
    <lineage>
        <taxon>Bacteria</taxon>
        <taxon>Bacillati</taxon>
        <taxon>Bacillota</taxon>
        <taxon>Bacilli</taxon>
        <taxon>Lactobacillales</taxon>
        <taxon>Lactobacillaceae</taxon>
        <taxon>Pediococcus</taxon>
    </lineage>
</organism>
<keyword evidence="3" id="KW-1185">Reference proteome</keyword>
<reference evidence="2 3" key="1">
    <citation type="journal article" date="2015" name="Genome Announc.">
        <title>Expanding the biotechnology potential of lactobacilli through comparative genomics of 213 strains and associated genera.</title>
        <authorList>
            <person name="Sun Z."/>
            <person name="Harris H.M."/>
            <person name="McCann A."/>
            <person name="Guo C."/>
            <person name="Argimon S."/>
            <person name="Zhang W."/>
            <person name="Yang X."/>
            <person name="Jeffery I.B."/>
            <person name="Cooney J.C."/>
            <person name="Kagawa T.F."/>
            <person name="Liu W."/>
            <person name="Song Y."/>
            <person name="Salvetti E."/>
            <person name="Wrobel A."/>
            <person name="Rasinkangas P."/>
            <person name="Parkhill J."/>
            <person name="Rea M.C."/>
            <person name="O'Sullivan O."/>
            <person name="Ritari J."/>
            <person name="Douillard F.P."/>
            <person name="Paul Ross R."/>
            <person name="Yang R."/>
            <person name="Briner A.E."/>
            <person name="Felis G.E."/>
            <person name="de Vos W.M."/>
            <person name="Barrangou R."/>
            <person name="Klaenhammer T.R."/>
            <person name="Caufield P.W."/>
            <person name="Cui Y."/>
            <person name="Zhang H."/>
            <person name="O'Toole P.W."/>
        </authorList>
    </citation>
    <scope>NUCLEOTIDE SEQUENCE [LARGE SCALE GENOMIC DNA]</scope>
    <source>
        <strain evidence="2 3">DSM 17757</strain>
    </source>
</reference>
<dbReference type="STRING" id="319652.IV80_GL001408"/>
<dbReference type="PATRIC" id="fig|319652.3.peg.1425"/>
<dbReference type="GO" id="GO:0016747">
    <property type="term" value="F:acyltransferase activity, transferring groups other than amino-acyl groups"/>
    <property type="evidence" value="ECO:0007669"/>
    <property type="project" value="InterPro"/>
</dbReference>
<evidence type="ECO:0000313" key="3">
    <source>
        <dbReference type="Proteomes" id="UP000051568"/>
    </source>
</evidence>
<dbReference type="OrthoDB" id="9788755at2"/>
<gene>
    <name evidence="2" type="ORF">IV80_GL001408</name>
</gene>
<dbReference type="RefSeq" id="WP_057750733.1">
    <property type="nucleotide sequence ID" value="NZ_BJVH01000005.1"/>
</dbReference>
<dbReference type="InterPro" id="IPR000182">
    <property type="entry name" value="GNAT_dom"/>
</dbReference>
<dbReference type="Gene3D" id="3.40.630.30">
    <property type="match status" value="1"/>
</dbReference>